<evidence type="ECO:0000313" key="1">
    <source>
        <dbReference type="EMBL" id="VDO74569.1"/>
    </source>
</evidence>
<accession>A0A3P7YCD2</accession>
<reference evidence="1 2" key="1">
    <citation type="submission" date="2018-11" db="EMBL/GenBank/DDBJ databases">
        <authorList>
            <consortium name="Pathogen Informatics"/>
        </authorList>
    </citation>
    <scope>NUCLEOTIDE SEQUENCE [LARGE SCALE GENOMIC DNA]</scope>
    <source>
        <strain>Dakar</strain>
        <strain evidence="2">Senegal</strain>
    </source>
</reference>
<dbReference type="Proteomes" id="UP000279833">
    <property type="component" value="Unassembled WGS sequence"/>
</dbReference>
<protein>
    <submittedName>
        <fullName evidence="1">Uncharacterized protein</fullName>
    </submittedName>
</protein>
<sequence>MFDLSSSCQSAIKWFQNESFASNNNRRPIRIIIFTVIGPRDPEPFLKCLQSSSFAFDLVVFANPHDGQFGNSI</sequence>
<dbReference type="EMBL" id="UZAK01002367">
    <property type="protein sequence ID" value="VDO74569.1"/>
    <property type="molecule type" value="Genomic_DNA"/>
</dbReference>
<proteinExistence type="predicted"/>
<keyword evidence="2" id="KW-1185">Reference proteome</keyword>
<evidence type="ECO:0000313" key="2">
    <source>
        <dbReference type="Proteomes" id="UP000279833"/>
    </source>
</evidence>
<gene>
    <name evidence="1" type="ORF">SCUD_LOCUS2437</name>
</gene>
<name>A0A3P7YCD2_9TREM</name>
<organism evidence="1 2">
    <name type="scientific">Schistosoma curassoni</name>
    <dbReference type="NCBI Taxonomy" id="6186"/>
    <lineage>
        <taxon>Eukaryota</taxon>
        <taxon>Metazoa</taxon>
        <taxon>Spiralia</taxon>
        <taxon>Lophotrochozoa</taxon>
        <taxon>Platyhelminthes</taxon>
        <taxon>Trematoda</taxon>
        <taxon>Digenea</taxon>
        <taxon>Strigeidida</taxon>
        <taxon>Schistosomatoidea</taxon>
        <taxon>Schistosomatidae</taxon>
        <taxon>Schistosoma</taxon>
    </lineage>
</organism>
<dbReference type="AlphaFoldDB" id="A0A3P7YCD2"/>